<protein>
    <submittedName>
        <fullName evidence="1">Uncharacterized protein</fullName>
    </submittedName>
</protein>
<sequence length="120" mass="13434">MKSVEQNSTICSLNVLTMFNLLECQSRKNQNICFNFYNISSNTQTKSNKYIPFSQPVALSSLPLNGSTHFFTTLSSELTSTFLSLIQLLSFLPTCCFIKLNPIAILSLPLAKQPRLSHPI</sequence>
<organism evidence="1 2">
    <name type="scientific">Anisodus acutangulus</name>
    <dbReference type="NCBI Taxonomy" id="402998"/>
    <lineage>
        <taxon>Eukaryota</taxon>
        <taxon>Viridiplantae</taxon>
        <taxon>Streptophyta</taxon>
        <taxon>Embryophyta</taxon>
        <taxon>Tracheophyta</taxon>
        <taxon>Spermatophyta</taxon>
        <taxon>Magnoliopsida</taxon>
        <taxon>eudicotyledons</taxon>
        <taxon>Gunneridae</taxon>
        <taxon>Pentapetalae</taxon>
        <taxon>asterids</taxon>
        <taxon>lamiids</taxon>
        <taxon>Solanales</taxon>
        <taxon>Solanaceae</taxon>
        <taxon>Solanoideae</taxon>
        <taxon>Hyoscyameae</taxon>
        <taxon>Anisodus</taxon>
    </lineage>
</organism>
<name>A0A9Q1N2D1_9SOLA</name>
<comment type="caution">
    <text evidence="1">The sequence shown here is derived from an EMBL/GenBank/DDBJ whole genome shotgun (WGS) entry which is preliminary data.</text>
</comment>
<evidence type="ECO:0000313" key="1">
    <source>
        <dbReference type="EMBL" id="KAJ8574308.1"/>
    </source>
</evidence>
<dbReference type="EMBL" id="JAJAGQ010000001">
    <property type="protein sequence ID" value="KAJ8574308.1"/>
    <property type="molecule type" value="Genomic_DNA"/>
</dbReference>
<proteinExistence type="predicted"/>
<accession>A0A9Q1N2D1</accession>
<gene>
    <name evidence="1" type="ORF">K7X08_026113</name>
</gene>
<evidence type="ECO:0000313" key="2">
    <source>
        <dbReference type="Proteomes" id="UP001152561"/>
    </source>
</evidence>
<reference evidence="2" key="1">
    <citation type="journal article" date="2023" name="Proc. Natl. Acad. Sci. U.S.A.">
        <title>Genomic and structural basis for evolution of tropane alkaloid biosynthesis.</title>
        <authorList>
            <person name="Wanga Y.-J."/>
            <person name="Taina T."/>
            <person name="Yua J.-Y."/>
            <person name="Lia J."/>
            <person name="Xua B."/>
            <person name="Chenc J."/>
            <person name="D'Auriad J.C."/>
            <person name="Huanga J.-P."/>
            <person name="Huanga S.-X."/>
        </authorList>
    </citation>
    <scope>NUCLEOTIDE SEQUENCE [LARGE SCALE GENOMIC DNA]</scope>
    <source>
        <strain evidence="2">cv. KIB-2019</strain>
    </source>
</reference>
<keyword evidence="2" id="KW-1185">Reference proteome</keyword>
<dbReference type="Proteomes" id="UP001152561">
    <property type="component" value="Unassembled WGS sequence"/>
</dbReference>
<dbReference type="AlphaFoldDB" id="A0A9Q1N2D1"/>